<comment type="caution">
    <text evidence="4">The sequence shown here is derived from an EMBL/GenBank/DDBJ whole genome shotgun (WGS) entry which is preliminary data.</text>
</comment>
<evidence type="ECO:0000259" key="2">
    <source>
        <dbReference type="Pfam" id="PF24809"/>
    </source>
</evidence>
<evidence type="ECO:0008006" key="6">
    <source>
        <dbReference type="Google" id="ProtNLM"/>
    </source>
</evidence>
<dbReference type="EMBL" id="MU251936">
    <property type="protein sequence ID" value="KAG9228458.1"/>
    <property type="molecule type" value="Genomic_DNA"/>
</dbReference>
<reference evidence="4" key="1">
    <citation type="journal article" date="2021" name="IMA Fungus">
        <title>Genomic characterization of three marine fungi, including Emericellopsis atlantica sp. nov. with signatures of a generalist lifestyle and marine biomass degradation.</title>
        <authorList>
            <person name="Hagestad O.C."/>
            <person name="Hou L."/>
            <person name="Andersen J.H."/>
            <person name="Hansen E.H."/>
            <person name="Altermark B."/>
            <person name="Li C."/>
            <person name="Kuhnert E."/>
            <person name="Cox R.J."/>
            <person name="Crous P.W."/>
            <person name="Spatafora J.W."/>
            <person name="Lail K."/>
            <person name="Amirebrahimi M."/>
            <person name="Lipzen A."/>
            <person name="Pangilinan J."/>
            <person name="Andreopoulos W."/>
            <person name="Hayes R.D."/>
            <person name="Ng V."/>
            <person name="Grigoriev I.V."/>
            <person name="Jackson S.A."/>
            <person name="Sutton T.D.S."/>
            <person name="Dobson A.D.W."/>
            <person name="Rama T."/>
        </authorList>
    </citation>
    <scope>NUCLEOTIDE SEQUENCE</scope>
    <source>
        <strain evidence="4">TRa018bII</strain>
    </source>
</reference>
<dbReference type="Pfam" id="PF24883">
    <property type="entry name" value="NPHP3_N"/>
    <property type="match status" value="1"/>
</dbReference>
<accession>A0A9P7Y6M9</accession>
<dbReference type="PANTHER" id="PTHR10039">
    <property type="entry name" value="AMELOGENIN"/>
    <property type="match status" value="1"/>
</dbReference>
<feature type="domain" description="Nephrocystin 3-like N-terminal" evidence="3">
    <location>
        <begin position="283"/>
        <end position="452"/>
    </location>
</feature>
<evidence type="ECO:0000259" key="3">
    <source>
        <dbReference type="Pfam" id="PF24883"/>
    </source>
</evidence>
<dbReference type="SUPFAM" id="SSF48452">
    <property type="entry name" value="TPR-like"/>
    <property type="match status" value="2"/>
</dbReference>
<dbReference type="SUPFAM" id="SSF52540">
    <property type="entry name" value="P-loop containing nucleoside triphosphate hydrolases"/>
    <property type="match status" value="1"/>
</dbReference>
<dbReference type="AlphaFoldDB" id="A0A9P7Y6M9"/>
<gene>
    <name evidence="4" type="ORF">BJ875DRAFT_500714</name>
</gene>
<dbReference type="Gene3D" id="1.25.40.10">
    <property type="entry name" value="Tetratricopeptide repeat domain"/>
    <property type="match status" value="2"/>
</dbReference>
<dbReference type="InterPro" id="IPR011990">
    <property type="entry name" value="TPR-like_helical_dom_sf"/>
</dbReference>
<name>A0A9P7Y6M9_9HELO</name>
<dbReference type="Proteomes" id="UP000824998">
    <property type="component" value="Unassembled WGS sequence"/>
</dbReference>
<feature type="domain" description="DUF7708" evidence="2">
    <location>
        <begin position="69"/>
        <end position="204"/>
    </location>
</feature>
<dbReference type="Pfam" id="PF24809">
    <property type="entry name" value="DUF7708"/>
    <property type="match status" value="1"/>
</dbReference>
<dbReference type="OrthoDB" id="21416at2759"/>
<evidence type="ECO:0000313" key="5">
    <source>
        <dbReference type="Proteomes" id="UP000824998"/>
    </source>
</evidence>
<dbReference type="PANTHER" id="PTHR10039:SF14">
    <property type="entry name" value="NACHT DOMAIN-CONTAINING PROTEIN"/>
    <property type="match status" value="1"/>
</dbReference>
<organism evidence="4 5">
    <name type="scientific">Amylocarpus encephaloides</name>
    <dbReference type="NCBI Taxonomy" id="45428"/>
    <lineage>
        <taxon>Eukaryota</taxon>
        <taxon>Fungi</taxon>
        <taxon>Dikarya</taxon>
        <taxon>Ascomycota</taxon>
        <taxon>Pezizomycotina</taxon>
        <taxon>Leotiomycetes</taxon>
        <taxon>Helotiales</taxon>
        <taxon>Helotiales incertae sedis</taxon>
        <taxon>Amylocarpus</taxon>
    </lineage>
</organism>
<proteinExistence type="predicted"/>
<protein>
    <recommendedName>
        <fullName evidence="6">NACHT domain-containing protein</fullName>
    </recommendedName>
</protein>
<keyword evidence="1" id="KW-0677">Repeat</keyword>
<sequence length="1205" mass="137094">MSRITFSSQPEELHLRCWVQAVFNKSHPLGSKKRIFLGTELSSNVSRVEDLFTSSYNLTRQYTKPNHGFEKFVGQVNKYAKVIDVFIQQYPDITAVLWGSIRFIVQVAVEEGEQGDQVSEALANIVQSIGRWRILFLDEFWELDRIHAGLIKLYASIVDFLVRTKRFYSKSKAVRLARAALTPSREDFTLAIKNILKQAEKLEQDYHWEASFRVRELASQLQASSAEAHRLTRVTQHTIRTELSQLQNRLAVRGQDQVTKMTFEWLYASDDQKHMGCSEPQVGTGKGILESAEYQAWDKGEGNQLLFITGTLGSGKTMFSKILFTERRTTHGILYHIPTVVDGQAAKTTPFINFVLAHVLEYGEVAYQPNLAKSRDALNALRLLHAKDSAEAPFTQMWPILRNMLDYVDRMTLIIDGIDGWYSDASQEADAILEGLEDLARTSNAKIIILSRQLPNLRSYELRSCHIDMTDDLVQPDIVSVTSKKLQEKGERLSPQVKDGVLRKINMSSQGNFLWANLLVDYITSGTTTKIQKQRIEEFPWGLNSCYLALLNATSERLDRDELKLRQEIFMILCGAPVSLMVKQINVILAIRPSEKQLDEEELLIDPDGTIFRLCAPFATISRDGYLQFFHDSVKEFLFRDADAKVTDALGCNICYENSHRYLVLKYLSILSCPRYRDPEVIGSSLRQNTMTEEENASQIGEIHLNAYECAALYWAIQLVAISEPESDILSAVQDFLHGNQFVMWSEFIYARQRDNSRILETRCLLQRWYKRLSADLQSQVKISDFFEYPYRRLSRFYREGGEDKILQWLCSYRLGDWYVIAADMENAIETKLATLTGLEESLGREHPLTLRATTEYAKICLSSSKDLFKIVDILTTTVNIQKKVVGFNRIDVFLSLQILGLAQYYLCRFSESLETQSEALTGFLELLGTKNTTYMLSQLYYGFAQEGVGQIDGALSLFQSIYTNRSELLGPENGFALMAQVALSQAQRKLGALKTAKINSTTAYKTRKKNYGLTSFLTVDCLIHLIIVCRESGSRKEAQEYVDIGVELGGLDTLFERFCQIYHLRGLLQADAGKRQDAISTLREALCRSVQAGRDSNNRALLWLRLDLAKLLREHGQNDEALEVFDDIVTFKDSDSDSVKSLLDEPQPPKILVITEEALEFVRKGDQGKADSLLAKYSLVWKREADFWIPLGGPYADTACMLEP</sequence>
<evidence type="ECO:0000256" key="1">
    <source>
        <dbReference type="ARBA" id="ARBA00022737"/>
    </source>
</evidence>
<dbReference type="InterPro" id="IPR027417">
    <property type="entry name" value="P-loop_NTPase"/>
</dbReference>
<keyword evidence="5" id="KW-1185">Reference proteome</keyword>
<evidence type="ECO:0000313" key="4">
    <source>
        <dbReference type="EMBL" id="KAG9228458.1"/>
    </source>
</evidence>
<dbReference type="InterPro" id="IPR056125">
    <property type="entry name" value="DUF7708"/>
</dbReference>
<dbReference type="InterPro" id="IPR056884">
    <property type="entry name" value="NPHP3-like_N"/>
</dbReference>